<feature type="compositionally biased region" description="Polar residues" evidence="1">
    <location>
        <begin position="1136"/>
        <end position="1161"/>
    </location>
</feature>
<reference evidence="2" key="1">
    <citation type="submission" date="2022-07" db="EMBL/GenBank/DDBJ databases">
        <title>Phylogenomic reconstructions and comparative analyses of Kickxellomycotina fungi.</title>
        <authorList>
            <person name="Reynolds N.K."/>
            <person name="Stajich J.E."/>
            <person name="Barry K."/>
            <person name="Grigoriev I.V."/>
            <person name="Crous P."/>
            <person name="Smith M.E."/>
        </authorList>
    </citation>
    <scope>NUCLEOTIDE SEQUENCE</scope>
    <source>
        <strain evidence="2">NBRC 105413</strain>
    </source>
</reference>
<evidence type="ECO:0000256" key="1">
    <source>
        <dbReference type="SAM" id="MobiDB-lite"/>
    </source>
</evidence>
<feature type="compositionally biased region" description="Low complexity" evidence="1">
    <location>
        <begin position="360"/>
        <end position="373"/>
    </location>
</feature>
<feature type="region of interest" description="Disordered" evidence="1">
    <location>
        <begin position="568"/>
        <end position="607"/>
    </location>
</feature>
<feature type="compositionally biased region" description="Polar residues" evidence="1">
    <location>
        <begin position="436"/>
        <end position="469"/>
    </location>
</feature>
<evidence type="ECO:0000313" key="3">
    <source>
        <dbReference type="Proteomes" id="UP001145021"/>
    </source>
</evidence>
<keyword evidence="3" id="KW-1185">Reference proteome</keyword>
<feature type="region of interest" description="Disordered" evidence="1">
    <location>
        <begin position="1118"/>
        <end position="1179"/>
    </location>
</feature>
<feature type="region of interest" description="Disordered" evidence="1">
    <location>
        <begin position="1"/>
        <end position="70"/>
    </location>
</feature>
<feature type="region of interest" description="Disordered" evidence="1">
    <location>
        <begin position="432"/>
        <end position="469"/>
    </location>
</feature>
<feature type="compositionally biased region" description="Low complexity" evidence="1">
    <location>
        <begin position="10"/>
        <end position="21"/>
    </location>
</feature>
<feature type="compositionally biased region" description="Basic and acidic residues" evidence="1">
    <location>
        <begin position="22"/>
        <end position="36"/>
    </location>
</feature>
<feature type="compositionally biased region" description="Low complexity" evidence="1">
    <location>
        <begin position="579"/>
        <end position="590"/>
    </location>
</feature>
<feature type="compositionally biased region" description="Low complexity" evidence="1">
    <location>
        <begin position="1118"/>
        <end position="1135"/>
    </location>
</feature>
<evidence type="ECO:0000313" key="2">
    <source>
        <dbReference type="EMBL" id="KAJ1647797.1"/>
    </source>
</evidence>
<proteinExistence type="predicted"/>
<gene>
    <name evidence="2" type="ORF">LPJ64_000831</name>
</gene>
<dbReference type="EMBL" id="JANBOH010000019">
    <property type="protein sequence ID" value="KAJ1647797.1"/>
    <property type="molecule type" value="Genomic_DNA"/>
</dbReference>
<protein>
    <submittedName>
        <fullName evidence="2">Uncharacterized protein</fullName>
    </submittedName>
</protein>
<feature type="compositionally biased region" description="Basic and acidic residues" evidence="1">
    <location>
        <begin position="1162"/>
        <end position="1171"/>
    </location>
</feature>
<feature type="region of interest" description="Disordered" evidence="1">
    <location>
        <begin position="349"/>
        <end position="418"/>
    </location>
</feature>
<organism evidence="2 3">
    <name type="scientific">Coemansia asiatica</name>
    <dbReference type="NCBI Taxonomy" id="1052880"/>
    <lineage>
        <taxon>Eukaryota</taxon>
        <taxon>Fungi</taxon>
        <taxon>Fungi incertae sedis</taxon>
        <taxon>Zoopagomycota</taxon>
        <taxon>Kickxellomycotina</taxon>
        <taxon>Kickxellomycetes</taxon>
        <taxon>Kickxellales</taxon>
        <taxon>Kickxellaceae</taxon>
        <taxon>Coemansia</taxon>
    </lineage>
</organism>
<feature type="compositionally biased region" description="Polar residues" evidence="1">
    <location>
        <begin position="52"/>
        <end position="70"/>
    </location>
</feature>
<accession>A0A9W8CL58</accession>
<name>A0A9W8CL58_9FUNG</name>
<sequence>MSYIPRPAGSTTTAAASASATAREERPPLGRADENRPASSSHSSSAFGVSSQTAKSSSQGPIQLPSSTRASVVKVMSENSAAPELPPIPRLDIETNSFASTTRLSQQRSIHRRAISVGNEIKKKLEPKEATYNELGNAHTVDMATAYAPRTKSRLSLSGFRFGRGQSKIKKQQHSQTDAASSLDVPIPLTSAKGARWTAQEVNALAESSLRFWKSGTHVDLAALAVDLGRTPKEVRDMLEYVLLGYAQFGGTPCWADQSQRFIMDWAALEFPRNPQLNPNAASSRSRHMGSVLKLDACFSALKCMPRMPPSTPVFAIDGKSGAHSSQNIVTDFREGMRLQRIESHLEDDVDEMKQHKKPTSGLSSPSSSPSISYAVAADSERDEKSYNHAKSRINSNGNSSSGIQKQGSVVSSKPASHLANQLANRALVREDTNAGLKSSTPVSVENTAKAGSSSNTPIFGPGTQTVFTGGLRSRQTVTTLNRPTRSRRARRNSYRHETGSFGFRFDMDIADSTAAGDILSSAQDRSDARGIKVPLTLSDADHASVKSGSSSQSNGANVAVESILKSGRPRANTVSHIESTATATASAEEQGQEQETHRLSRDSGNIEEPALQTAAISVFEDIELSPDQSQHVIGISQTDADIDARFADLPAETRKKVRQFVSKFVKDYSADFQQRVEAQIAGKDGLCITVDHFADFEYNNDAFLKAIETIYRYVGGSVMYTCNMFFHVQLLHAIRLDRIPVTDESWLRVNEFATCVFNKRIEDARYIVFQEYTSQSEEAAAENAGNAPGGAWHPAARNGRLDSFTGSEGNEHSSPFERAFYMDKLARRYVQFLLDVKGEEITQRIRENGPRPMPVALQVNEKAMVPLDIEIRNMLIAFVWEDIPQSTLESKEITLLRALELLNSEFAERCGFNSRGLQLALDGTSNVDVDAANDPEVTSLADLQEHSGLHQAQILGRAFARSYFDDAKYRFLEAMLHDHPFRPMTREELKEWSIRGSSPFGEDVDFQLNTRLYRYLRRMQMRPSSKQWLQASASATLSMLRRTLEATLHKDYLAHIDIAAYESRFKEIIQDARGGSSSTMSSVGFSQSVNASRLRLSAFGRRPTLSFSAANSRSAGSAAVQHSSSSRPTIAPSSLNAQRTSAANTANGIQPQTKIQATDGHSSRAADHGSDSGSLSGTTANNAAVAAASLRVPLPNSSVHEQAAGVHAPVPNGMSDAMASHQLLNSAYTALPQPSHVVAPSPSLLQYSVPVSAAGYHIAQRPLPMAPHIYASYADQHQQFQQLPAMYSAGTPATIVNGALYPPGSMAMAAAQQQPMVVNGAPHAFEPSKSIATSGTRVDNSADMTMVLQKFEEMQEMIRRLQLQRGQ</sequence>
<dbReference type="Proteomes" id="UP001145021">
    <property type="component" value="Unassembled WGS sequence"/>
</dbReference>
<comment type="caution">
    <text evidence="2">The sequence shown here is derived from an EMBL/GenBank/DDBJ whole genome shotgun (WGS) entry which is preliminary data.</text>
</comment>
<feature type="compositionally biased region" description="Low complexity" evidence="1">
    <location>
        <begin position="393"/>
        <end position="409"/>
    </location>
</feature>
<feature type="compositionally biased region" description="Low complexity" evidence="1">
    <location>
        <begin position="39"/>
        <end position="51"/>
    </location>
</feature>